<dbReference type="EMBL" id="CP020559">
    <property type="protein sequence ID" value="ARE88866.1"/>
    <property type="molecule type" value="Genomic_DNA"/>
</dbReference>
<dbReference type="Gene3D" id="3.40.50.11900">
    <property type="match status" value="1"/>
</dbReference>
<evidence type="ECO:0000313" key="9">
    <source>
        <dbReference type="EMBL" id="ARE88866.1"/>
    </source>
</evidence>
<dbReference type="GO" id="GO:0046872">
    <property type="term" value="F:metal ion binding"/>
    <property type="evidence" value="ECO:0007669"/>
    <property type="project" value="UniProtKB-KW"/>
</dbReference>
<dbReference type="PANTHER" id="PTHR32329">
    <property type="entry name" value="BIFUNCTIONAL PROTEIN [INCLUDES 2-HYDROXYACYL-COA DEHYDRATASE (N-TER) AND ITS ACTIVATOR DOMAIN (C_TERM)-RELATED"/>
    <property type="match status" value="1"/>
</dbReference>
<dbReference type="RefSeq" id="WP_070963249.1">
    <property type="nucleotide sequence ID" value="NZ_CP017603.1"/>
</dbReference>
<evidence type="ECO:0000313" key="8">
    <source>
        <dbReference type="EMBL" id="AOY74510.1"/>
    </source>
</evidence>
<evidence type="ECO:0000256" key="5">
    <source>
        <dbReference type="SAM" id="Coils"/>
    </source>
</evidence>
<dbReference type="SUPFAM" id="SSF53067">
    <property type="entry name" value="Actin-like ATPase domain"/>
    <property type="match status" value="2"/>
</dbReference>
<dbReference type="GO" id="GO:0016787">
    <property type="term" value="F:hydrolase activity"/>
    <property type="evidence" value="ECO:0007669"/>
    <property type="project" value="UniProtKB-KW"/>
</dbReference>
<dbReference type="InterPro" id="IPR008275">
    <property type="entry name" value="CoA_E_activase_dom"/>
</dbReference>
<dbReference type="InterPro" id="IPR018709">
    <property type="entry name" value="CoA_activase_DUF2229"/>
</dbReference>
<dbReference type="Proteomes" id="UP000192478">
    <property type="component" value="Chromosome"/>
</dbReference>
<dbReference type="Proteomes" id="UP000177894">
    <property type="component" value="Chromosome"/>
</dbReference>
<gene>
    <name evidence="9" type="primary">fldI_5</name>
    <name evidence="8" type="ORF">BJL90_00205</name>
    <name evidence="9" type="ORF">CLFO_32720</name>
</gene>
<dbReference type="PANTHER" id="PTHR32329:SF2">
    <property type="entry name" value="BIFUNCTIONAL PROTEIN [INCLUDES 2-HYDROXYACYL-COA DEHYDRATASE (N-TER) AND ITS ACTIVATOR DOMAIN (C_TERM)"/>
    <property type="match status" value="1"/>
</dbReference>
<keyword evidence="2" id="KW-0479">Metal-binding</keyword>
<dbReference type="CDD" id="cd24034">
    <property type="entry name" value="ASKHA_NBD_O66634-like_rpt1"/>
    <property type="match status" value="1"/>
</dbReference>
<keyword evidence="9" id="KW-0378">Hydrolase</keyword>
<protein>
    <submittedName>
        <fullName evidence="8">CoA activase</fullName>
    </submittedName>
    <submittedName>
        <fullName evidence="9">R-phenyllactate dehydratase activator</fullName>
        <ecNumber evidence="9">3.-.-.-</ecNumber>
    </submittedName>
</protein>
<feature type="domain" description="DUF2229" evidence="7">
    <location>
        <begin position="634"/>
        <end position="850"/>
    </location>
</feature>
<reference evidence="8 10" key="1">
    <citation type="submission" date="2016-10" db="EMBL/GenBank/DDBJ databases">
        <title>Complete Genome Sequence of Acetogen Clostridium formicoaceticum ATCC 27076.</title>
        <authorList>
            <person name="Bao T."/>
            <person name="Cheng C."/>
            <person name="Zhao J."/>
            <person name="Yang S.-T."/>
            <person name="Wang J."/>
            <person name="Wang M."/>
        </authorList>
    </citation>
    <scope>NUCLEOTIDE SEQUENCE [LARGE SCALE GENOMIC DNA]</scope>
    <source>
        <strain evidence="8 10">ATCC 27076</strain>
    </source>
</reference>
<evidence type="ECO:0000256" key="3">
    <source>
        <dbReference type="ARBA" id="ARBA00023004"/>
    </source>
</evidence>
<keyword evidence="5" id="KW-0175">Coiled coil</keyword>
<proteinExistence type="predicted"/>
<keyword evidence="4" id="KW-0411">Iron-sulfur</keyword>
<evidence type="ECO:0000259" key="6">
    <source>
        <dbReference type="Pfam" id="PF01869"/>
    </source>
</evidence>
<evidence type="ECO:0000256" key="4">
    <source>
        <dbReference type="ARBA" id="ARBA00023014"/>
    </source>
</evidence>
<dbReference type="Pfam" id="PF01869">
    <property type="entry name" value="BcrAD_BadFG"/>
    <property type="match status" value="2"/>
</dbReference>
<feature type="domain" description="ATPase BadF/BadG/BcrA/BcrD type" evidence="6">
    <location>
        <begin position="4"/>
        <end position="259"/>
    </location>
</feature>
<name>A0AAC9RKE6_9CLOT</name>
<feature type="coiled-coil region" evidence="5">
    <location>
        <begin position="258"/>
        <end position="285"/>
    </location>
</feature>
<evidence type="ECO:0000259" key="7">
    <source>
        <dbReference type="Pfam" id="PF09989"/>
    </source>
</evidence>
<dbReference type="NCBIfam" id="TIGR00241">
    <property type="entry name" value="CoA_E_activ"/>
    <property type="match status" value="1"/>
</dbReference>
<feature type="domain" description="ATPase BadF/BadG/BcrA/BcrD type" evidence="6">
    <location>
        <begin position="322"/>
        <end position="573"/>
    </location>
</feature>
<dbReference type="KEGG" id="cfm:BJL90_00205"/>
<dbReference type="InterPro" id="IPR051805">
    <property type="entry name" value="Dehydratase_Activator_Redct"/>
</dbReference>
<dbReference type="InterPro" id="IPR043129">
    <property type="entry name" value="ATPase_NBD"/>
</dbReference>
<dbReference type="EMBL" id="CP017603">
    <property type="protein sequence ID" value="AOY74510.1"/>
    <property type="molecule type" value="Genomic_DNA"/>
</dbReference>
<keyword evidence="3" id="KW-0408">Iron</keyword>
<dbReference type="GO" id="GO:0051536">
    <property type="term" value="F:iron-sulfur cluster binding"/>
    <property type="evidence" value="ECO:0007669"/>
    <property type="project" value="UniProtKB-KW"/>
</dbReference>
<evidence type="ECO:0000313" key="10">
    <source>
        <dbReference type="Proteomes" id="UP000177894"/>
    </source>
</evidence>
<evidence type="ECO:0000256" key="2">
    <source>
        <dbReference type="ARBA" id="ARBA00022723"/>
    </source>
</evidence>
<dbReference type="Pfam" id="PF09989">
    <property type="entry name" value="DUF2229"/>
    <property type="match status" value="1"/>
</dbReference>
<keyword evidence="10" id="KW-1185">Reference proteome</keyword>
<reference evidence="9 11" key="2">
    <citation type="submission" date="2017-03" db="EMBL/GenBank/DDBJ databases">
        <title>Complete sequence of Clostridium formicaceticum DSM 92.</title>
        <authorList>
            <person name="Poehlein A."/>
            <person name="Karl M."/>
            <person name="Bengelsdorf F.R."/>
            <person name="Duerre P."/>
            <person name="Daniel R."/>
        </authorList>
    </citation>
    <scope>NUCLEOTIDE SEQUENCE [LARGE SCALE GENOMIC DNA]</scope>
    <source>
        <strain evidence="9 11">DSM 92</strain>
    </source>
</reference>
<dbReference type="InterPro" id="IPR002731">
    <property type="entry name" value="ATPase_BadF"/>
</dbReference>
<dbReference type="Gene3D" id="3.30.420.40">
    <property type="match status" value="4"/>
</dbReference>
<comment type="cofactor">
    <cofactor evidence="1">
        <name>[4Fe-4S] cluster</name>
        <dbReference type="ChEBI" id="CHEBI:49883"/>
    </cofactor>
</comment>
<accession>A0AAC9RKE6</accession>
<evidence type="ECO:0000313" key="11">
    <source>
        <dbReference type="Proteomes" id="UP000192478"/>
    </source>
</evidence>
<sequence length="1336" mass="151003">MYSLGIDIGYTSIKLVLINSNDEIKHTAYLLHKGRIQEVLKEAIYNLMSSYVLEDIKFAAITGTGSKFLAEDQELQFINEVTAIVEGSMSTEKKIGSIIEIGGQSAKYITEFRESNKSGIKIAINSDCSAGTGSFLEEQISRLDLKLEDYSVFTEKAQSIPRIAGRCSVFAKTDMIHHQQEGVCVEDLLLGLAYALVKNYKAAVIKKLPIKKPIVFIGGVAYNLGIIRALKDVLGLDEGEFIVPQTPGNTGALGAAVIAKKDKMKIDLQKLLECLENKKDSHEVKDDETRLPELKPFGENDSENKHLCKSIDNGKTNLECYLGIDIGSTSTNLVLMNKENEIIAYKYLKTLGNPVEAVRKGLKDLKNEFGDRIKMMGVGTTGSGRYMIGKLIGADIIKDEITAQAKAAVTIDDRVDTIFEIGGQDSKYIRLEKGVVTDFEMNKICAAGTGSFIEEQAKKLNIPIGDFGEMTLNSHYPINLGERCTVFIEANIAASLSKGAKIDHIASGLCYSIVKNYLNKVVGQKKIGNKIFFQGGVAYNQGVINAFRALVGDKLFVPPFFSVTGAYGAAILAKEEMLEEKSQFKGFDFDTKVHLIEKQKHHQPKAEGEGKIYNEIEKLYLKGYDASIDPKKETVGIPRVLFLHKLFPMFHVFFKELGFNVLLSDLTKEETIRLSQEHSLDETCYPVKLIHGHVAELINKKVDYLFLPALYTMTHPISKTRQDYGCAYMQAAPAMIHQTMELDKKGIKLLSPVLSFKFGKKYMMKTLLELGKNLGKNTIQSMLALQKGMQALKTFEKKVEMIGQEAVEKLGTDEKAFVIITRAYGVTDPVLNMGIPKKLMNMGYKVLTLSNLPAHTHDTSKEYPNMYWPFGQHILSGAQIVKQHPNLYAIYITNHGCGPDTILSHYFREEMKGKPYLSIEVDEHSSSVGVLTRVEAFVNSLKTKEVQMKKAEDLKTYSNRVIHKEVNIKNSFNELKDKRIVYLPYLYPYSTLLKELLMKKGIRADVLPMTNASSVDIGRKFTITKEYFSLTAILGDVFKKLYGLKKDEENIAFFIPKSEGTEADGQYDRLLRTKLNEKGFHHVEMIAPFIEDLLYEDEDAEGIYLSLLAGDMIRTAHKNHRDKYLNEIIELIKNNDFKINPLKEIAKKIYHEIRLEKSKKRVLVIGEPMVLFNDFMNNFTFNHIEDEENRIIYSPLSEYMWFIWKDFLMKNLDKKAQILRQRLSRFEYYIHDISECLADESPFAKGLSDLIATADKRMKYYTGGNGRYRQAKILSGFNNIDGIITAASMYENTNTILNLLYKGVDEKHLKPVLHLTFDGNKNENDKTKIQSFMYYI</sequence>
<evidence type="ECO:0000256" key="1">
    <source>
        <dbReference type="ARBA" id="ARBA00001966"/>
    </source>
</evidence>
<dbReference type="EC" id="3.-.-.-" evidence="9"/>
<dbReference type="CDD" id="cd24035">
    <property type="entry name" value="ASKHA_NBD_O66634-like_rpt2"/>
    <property type="match status" value="1"/>
</dbReference>
<organism evidence="9 11">
    <name type="scientific">Clostridium formicaceticum</name>
    <dbReference type="NCBI Taxonomy" id="1497"/>
    <lineage>
        <taxon>Bacteria</taxon>
        <taxon>Bacillati</taxon>
        <taxon>Bacillota</taxon>
        <taxon>Clostridia</taxon>
        <taxon>Eubacteriales</taxon>
        <taxon>Clostridiaceae</taxon>
        <taxon>Clostridium</taxon>
    </lineage>
</organism>